<name>T1K923_TETUR</name>
<evidence type="ECO:0000313" key="1">
    <source>
        <dbReference type="EnsemblMetazoa" id="tetur07g03420.1"/>
    </source>
</evidence>
<organism evidence="1 2">
    <name type="scientific">Tetranychus urticae</name>
    <name type="common">Two-spotted spider mite</name>
    <dbReference type="NCBI Taxonomy" id="32264"/>
    <lineage>
        <taxon>Eukaryota</taxon>
        <taxon>Metazoa</taxon>
        <taxon>Ecdysozoa</taxon>
        <taxon>Arthropoda</taxon>
        <taxon>Chelicerata</taxon>
        <taxon>Arachnida</taxon>
        <taxon>Acari</taxon>
        <taxon>Acariformes</taxon>
        <taxon>Trombidiformes</taxon>
        <taxon>Prostigmata</taxon>
        <taxon>Eleutherengona</taxon>
        <taxon>Raphignathae</taxon>
        <taxon>Tetranychoidea</taxon>
        <taxon>Tetranychidae</taxon>
        <taxon>Tetranychus</taxon>
    </lineage>
</organism>
<reference evidence="1" key="2">
    <citation type="submission" date="2015-06" db="UniProtKB">
        <authorList>
            <consortium name="EnsemblMetazoa"/>
        </authorList>
    </citation>
    <scope>IDENTIFICATION</scope>
</reference>
<dbReference type="HOGENOM" id="CLU_2999043_0_0_1"/>
<protein>
    <submittedName>
        <fullName evidence="1">Uncharacterized protein</fullName>
    </submittedName>
</protein>
<accession>T1K923</accession>
<keyword evidence="2" id="KW-1185">Reference proteome</keyword>
<dbReference type="EnsemblMetazoa" id="tetur07g03420.1">
    <property type="protein sequence ID" value="tetur07g03420.1"/>
    <property type="gene ID" value="tetur07g03420"/>
</dbReference>
<dbReference type="EMBL" id="CAEY01001886">
    <property type="status" value="NOT_ANNOTATED_CDS"/>
    <property type="molecule type" value="Genomic_DNA"/>
</dbReference>
<reference evidence="2" key="1">
    <citation type="submission" date="2011-08" db="EMBL/GenBank/DDBJ databases">
        <authorList>
            <person name="Rombauts S."/>
        </authorList>
    </citation>
    <scope>NUCLEOTIDE SEQUENCE</scope>
    <source>
        <strain evidence="2">London</strain>
    </source>
</reference>
<dbReference type="AlphaFoldDB" id="T1K923"/>
<sequence length="57" mass="7065">MVTSTRVLRAMDRRDVHPLLQVIRQWFYGRPYKEQTRWREDLSPKSTYPWKQGEDKK</sequence>
<dbReference type="Proteomes" id="UP000015104">
    <property type="component" value="Unassembled WGS sequence"/>
</dbReference>
<proteinExistence type="predicted"/>
<evidence type="ECO:0000313" key="2">
    <source>
        <dbReference type="Proteomes" id="UP000015104"/>
    </source>
</evidence>